<protein>
    <submittedName>
        <fullName evidence="2">Uncharacterized protein</fullName>
    </submittedName>
</protein>
<dbReference type="AlphaFoldDB" id="A0A7T4A1X7"/>
<feature type="transmembrane region" description="Helical" evidence="1">
    <location>
        <begin position="49"/>
        <end position="72"/>
    </location>
</feature>
<keyword evidence="1" id="KW-0812">Transmembrane</keyword>
<evidence type="ECO:0000313" key="2">
    <source>
        <dbReference type="EMBL" id="QQB15804.1"/>
    </source>
</evidence>
<name>A0A7T4A1X7_9MICO</name>
<reference evidence="2 3" key="1">
    <citation type="submission" date="2020-12" db="EMBL/GenBank/DDBJ databases">
        <title>FDA dAtabase for Regulatory Grade micrObial Sequences (FDA-ARGOS): Supporting development and validation of Infectious Disease Dx tests.</title>
        <authorList>
            <person name="Sproer C."/>
            <person name="Gronow S."/>
            <person name="Severitt S."/>
            <person name="Schroder I."/>
            <person name="Tallon L."/>
            <person name="Sadzewicz L."/>
            <person name="Zhao X."/>
            <person name="Boylan J."/>
            <person name="Ott S."/>
            <person name="Bowen H."/>
            <person name="Vavikolanu K."/>
            <person name="Mehta A."/>
            <person name="Aluvathingal J."/>
            <person name="Nadendla S."/>
            <person name="Lowell S."/>
            <person name="Myers T."/>
            <person name="Yan Y."/>
            <person name="Sichtig H."/>
        </authorList>
    </citation>
    <scope>NUCLEOTIDE SEQUENCE [LARGE SCALE GENOMIC DNA]</scope>
    <source>
        <strain evidence="2 3">FDAARGOS_990</strain>
    </source>
</reference>
<sequence>MRPADLCPRNAGSSVVRLGGVEATVLSAVYVIAFQAGIVAGTWAGGVSLGAGALPPLLCLGLAVLTLPFILATTGTSRSSSRASVT</sequence>
<dbReference type="Proteomes" id="UP000595374">
    <property type="component" value="Chromosome"/>
</dbReference>
<keyword evidence="1" id="KW-1133">Transmembrane helix</keyword>
<evidence type="ECO:0000256" key="1">
    <source>
        <dbReference type="SAM" id="Phobius"/>
    </source>
</evidence>
<evidence type="ECO:0000313" key="3">
    <source>
        <dbReference type="Proteomes" id="UP000595374"/>
    </source>
</evidence>
<accession>A0A7T4A1X7</accession>
<dbReference type="RefSeq" id="WP_198500729.1">
    <property type="nucleotide sequence ID" value="NZ_CP065989.1"/>
</dbReference>
<organism evidence="2 3">
    <name type="scientific">Brevibacterium casei</name>
    <dbReference type="NCBI Taxonomy" id="33889"/>
    <lineage>
        <taxon>Bacteria</taxon>
        <taxon>Bacillati</taxon>
        <taxon>Actinomycetota</taxon>
        <taxon>Actinomycetes</taxon>
        <taxon>Micrococcales</taxon>
        <taxon>Brevibacteriaceae</taxon>
        <taxon>Brevibacterium</taxon>
    </lineage>
</organism>
<dbReference type="EMBL" id="CP065989">
    <property type="protein sequence ID" value="QQB15804.1"/>
    <property type="molecule type" value="Genomic_DNA"/>
</dbReference>
<keyword evidence="1" id="KW-0472">Membrane</keyword>
<feature type="transmembrane region" description="Helical" evidence="1">
    <location>
        <begin position="21"/>
        <end position="43"/>
    </location>
</feature>
<proteinExistence type="predicted"/>
<gene>
    <name evidence="2" type="ORF">I6H47_07800</name>
</gene>